<keyword evidence="3" id="KW-0732">Signal</keyword>
<feature type="compositionally biased region" description="Basic residues" evidence="2">
    <location>
        <begin position="119"/>
        <end position="139"/>
    </location>
</feature>
<dbReference type="InParanoid" id="A0A673AC66"/>
<keyword evidence="6" id="KW-1185">Reference proteome</keyword>
<dbReference type="PANTHER" id="PTHR12015">
    <property type="entry name" value="SMALL INDUCIBLE CYTOKINE A"/>
    <property type="match status" value="1"/>
</dbReference>
<dbReference type="GeneID" id="115436950"/>
<dbReference type="CDD" id="cd00272">
    <property type="entry name" value="Chemokine_CC"/>
    <property type="match status" value="1"/>
</dbReference>
<feature type="signal peptide" evidence="3">
    <location>
        <begin position="1"/>
        <end position="22"/>
    </location>
</feature>
<dbReference type="Gene3D" id="2.40.50.40">
    <property type="match status" value="1"/>
</dbReference>
<feature type="domain" description="Chemokine interleukin-8-like" evidence="4">
    <location>
        <begin position="27"/>
        <end position="85"/>
    </location>
</feature>
<dbReference type="InterPro" id="IPR001811">
    <property type="entry name" value="Chemokine_IL8-like_dom"/>
</dbReference>
<dbReference type="AlphaFoldDB" id="A0A673AC66"/>
<dbReference type="PANTHER" id="PTHR12015:SF177">
    <property type="entry name" value="CHEMOKINE INTERLEUKIN-8-LIKE DOMAIN-CONTAINING PROTEIN"/>
    <property type="match status" value="1"/>
</dbReference>
<dbReference type="Proteomes" id="UP000472271">
    <property type="component" value="Chromosome 17"/>
</dbReference>
<dbReference type="GO" id="GO:0008009">
    <property type="term" value="F:chemokine activity"/>
    <property type="evidence" value="ECO:0007669"/>
    <property type="project" value="InterPro"/>
</dbReference>
<dbReference type="OrthoDB" id="8934837at2759"/>
<dbReference type="SUPFAM" id="SSF54117">
    <property type="entry name" value="Interleukin 8-like chemokines"/>
    <property type="match status" value="1"/>
</dbReference>
<dbReference type="InterPro" id="IPR036048">
    <property type="entry name" value="Interleukin_8-like_sf"/>
</dbReference>
<reference evidence="5" key="2">
    <citation type="submission" date="2025-08" db="UniProtKB">
        <authorList>
            <consortium name="Ensembl"/>
        </authorList>
    </citation>
    <scope>IDENTIFICATION</scope>
</reference>
<feature type="region of interest" description="Disordered" evidence="2">
    <location>
        <begin position="94"/>
        <end position="139"/>
    </location>
</feature>
<evidence type="ECO:0000256" key="3">
    <source>
        <dbReference type="SAM" id="SignalP"/>
    </source>
</evidence>
<evidence type="ECO:0000313" key="6">
    <source>
        <dbReference type="Proteomes" id="UP000472271"/>
    </source>
</evidence>
<evidence type="ECO:0000259" key="4">
    <source>
        <dbReference type="SMART" id="SM00199"/>
    </source>
</evidence>
<dbReference type="Ensembl" id="ENSSORT00005027629.1">
    <property type="protein sequence ID" value="ENSSORP00005026846.1"/>
    <property type="gene ID" value="ENSSORG00005012864.1"/>
</dbReference>
<protein>
    <submittedName>
        <fullName evidence="5">Eotaxin-like</fullName>
    </submittedName>
</protein>
<sequence length="139" mass="15599">MTFSLVLATLLCFTTWMSSVHTINGPAANCCTFWSTTRVHPKKIMNYTVQPESPCPITAIVFYTKTKRICSDPSTDWAKRAMMKVDKDTKALLEKGQNQEGSASGIITPAMAISSKNTPQRKGRNGKRRQKKRKGRKMQ</sequence>
<evidence type="ECO:0000256" key="1">
    <source>
        <dbReference type="ARBA" id="ARBA00022514"/>
    </source>
</evidence>
<accession>A0A673AC66</accession>
<dbReference type="Pfam" id="PF00048">
    <property type="entry name" value="IL8"/>
    <property type="match status" value="1"/>
</dbReference>
<gene>
    <name evidence="5" type="primary">LOC115436950</name>
</gene>
<organism evidence="5 6">
    <name type="scientific">Sphaeramia orbicularis</name>
    <name type="common">orbiculate cardinalfish</name>
    <dbReference type="NCBI Taxonomy" id="375764"/>
    <lineage>
        <taxon>Eukaryota</taxon>
        <taxon>Metazoa</taxon>
        <taxon>Chordata</taxon>
        <taxon>Craniata</taxon>
        <taxon>Vertebrata</taxon>
        <taxon>Euteleostomi</taxon>
        <taxon>Actinopterygii</taxon>
        <taxon>Neopterygii</taxon>
        <taxon>Teleostei</taxon>
        <taxon>Neoteleostei</taxon>
        <taxon>Acanthomorphata</taxon>
        <taxon>Gobiaria</taxon>
        <taxon>Kurtiformes</taxon>
        <taxon>Apogonoidei</taxon>
        <taxon>Apogonidae</taxon>
        <taxon>Apogoninae</taxon>
        <taxon>Sphaeramia</taxon>
    </lineage>
</organism>
<feature type="chain" id="PRO_5025532502" evidence="3">
    <location>
        <begin position="23"/>
        <end position="139"/>
    </location>
</feature>
<dbReference type="InterPro" id="IPR039809">
    <property type="entry name" value="Chemokine_b/g/d"/>
</dbReference>
<evidence type="ECO:0000256" key="2">
    <source>
        <dbReference type="SAM" id="MobiDB-lite"/>
    </source>
</evidence>
<proteinExistence type="predicted"/>
<name>A0A673AC66_9TELE</name>
<keyword evidence="1" id="KW-0202">Cytokine</keyword>
<evidence type="ECO:0000313" key="5">
    <source>
        <dbReference type="Ensembl" id="ENSSORP00005026846.1"/>
    </source>
</evidence>
<dbReference type="SMART" id="SM00199">
    <property type="entry name" value="SCY"/>
    <property type="match status" value="1"/>
</dbReference>
<reference evidence="5" key="1">
    <citation type="submission" date="2019-06" db="EMBL/GenBank/DDBJ databases">
        <authorList>
            <consortium name="Wellcome Sanger Institute Data Sharing"/>
        </authorList>
    </citation>
    <scope>NUCLEOTIDE SEQUENCE [LARGE SCALE GENOMIC DNA]</scope>
</reference>
<dbReference type="GO" id="GO:0005615">
    <property type="term" value="C:extracellular space"/>
    <property type="evidence" value="ECO:0007669"/>
    <property type="project" value="UniProtKB-KW"/>
</dbReference>
<reference evidence="5" key="3">
    <citation type="submission" date="2025-09" db="UniProtKB">
        <authorList>
            <consortium name="Ensembl"/>
        </authorList>
    </citation>
    <scope>IDENTIFICATION</scope>
</reference>
<dbReference type="RefSeq" id="XP_030015834.1">
    <property type="nucleotide sequence ID" value="XM_030159974.1"/>
</dbReference>
<dbReference type="GO" id="GO:0006955">
    <property type="term" value="P:immune response"/>
    <property type="evidence" value="ECO:0007669"/>
    <property type="project" value="InterPro"/>
</dbReference>